<evidence type="ECO:0000259" key="1">
    <source>
        <dbReference type="Pfam" id="PF00149"/>
    </source>
</evidence>
<dbReference type="Proteomes" id="UP000054859">
    <property type="component" value="Unassembled WGS sequence"/>
</dbReference>
<keyword evidence="4" id="KW-1185">Reference proteome</keyword>
<proteinExistence type="predicted"/>
<evidence type="ECO:0000313" key="4">
    <source>
        <dbReference type="Proteomes" id="UP000054859"/>
    </source>
</evidence>
<protein>
    <submittedName>
        <fullName evidence="2">Phosphoesterase</fullName>
    </submittedName>
</protein>
<dbReference type="PANTHER" id="PTHR31302">
    <property type="entry name" value="TRANSMEMBRANE PROTEIN WITH METALLOPHOSPHOESTERASE DOMAIN-RELATED"/>
    <property type="match status" value="1"/>
</dbReference>
<dbReference type="InterPro" id="IPR004843">
    <property type="entry name" value="Calcineurin-like_PHP"/>
</dbReference>
<dbReference type="GO" id="GO:0016787">
    <property type="term" value="F:hydrolase activity"/>
    <property type="evidence" value="ECO:0007669"/>
    <property type="project" value="InterPro"/>
</dbReference>
<evidence type="ECO:0000313" key="5">
    <source>
        <dbReference type="Proteomes" id="UP000281170"/>
    </source>
</evidence>
<dbReference type="RefSeq" id="WP_058463048.1">
    <property type="nucleotide sequence ID" value="NZ_CAAAHS010000001.1"/>
</dbReference>
<name>A0A0W0R0V5_9GAMM</name>
<keyword evidence="3" id="KW-0614">Plasmid</keyword>
<dbReference type="EMBL" id="LNKA01000019">
    <property type="protein sequence ID" value="KTC64696.1"/>
    <property type="molecule type" value="Genomic_DNA"/>
</dbReference>
<accession>A0A0W0R0V5</accession>
<dbReference type="EMBL" id="LR134433">
    <property type="protein sequence ID" value="VEH86164.1"/>
    <property type="molecule type" value="Genomic_DNA"/>
</dbReference>
<dbReference type="KEGG" id="ladl:NCTC12735_01812"/>
<evidence type="ECO:0000313" key="2">
    <source>
        <dbReference type="EMBL" id="KTC64696.1"/>
    </source>
</evidence>
<dbReference type="PANTHER" id="PTHR31302:SF0">
    <property type="entry name" value="TRANSMEMBRANE PROTEIN WITH METALLOPHOSPHOESTERASE DOMAIN"/>
    <property type="match status" value="1"/>
</dbReference>
<feature type="domain" description="Calcineurin-like phosphoesterase" evidence="1">
    <location>
        <begin position="1"/>
        <end position="238"/>
    </location>
</feature>
<dbReference type="Gene3D" id="3.60.21.10">
    <property type="match status" value="1"/>
</dbReference>
<dbReference type="InterPro" id="IPR051158">
    <property type="entry name" value="Metallophosphoesterase_sf"/>
</dbReference>
<sequence>MKLAWLTDVHLNFLNADERQKFYQEIINTKCDSVLISGDIAEAPSIKYILQELSDFIEKPVYFVLGNHDYYRGRVSEVRSQVTELTQSNQYLFWLPASSPQRLDENTILVGHDGWADGRLGNYYDSRVVLNDSKMIADLFQEKILGKSQLLAKMQQLADLDASQLQMQLLQAVKEHPRKVIVLTHIPPFKEVCFHAGKISNDDWLPYFASEATGEVLRDICMNYTDINFLAFCGHTHDKAEYNPLPNLLVEVGHAEYQQPEIQKIIYTSKIA</sequence>
<dbReference type="OrthoDB" id="9780884at2"/>
<evidence type="ECO:0000313" key="3">
    <source>
        <dbReference type="EMBL" id="VEH86164.1"/>
    </source>
</evidence>
<gene>
    <name evidence="2" type="ORF">Lade_1990</name>
    <name evidence="3" type="ORF">NCTC12735_01812</name>
</gene>
<dbReference type="InterPro" id="IPR029052">
    <property type="entry name" value="Metallo-depent_PP-like"/>
</dbReference>
<dbReference type="Proteomes" id="UP000281170">
    <property type="component" value="Plasmid 24"/>
</dbReference>
<reference evidence="2 4" key="1">
    <citation type="submission" date="2015-11" db="EMBL/GenBank/DDBJ databases">
        <title>Identification of large and diverse effector repertoires of 38 Legionella species.</title>
        <authorList>
            <person name="Burstein D."/>
            <person name="Amaro F."/>
            <person name="Zusman T."/>
            <person name="Lifshitz Z."/>
            <person name="Cohen O."/>
            <person name="Gilbert J.A."/>
            <person name="Pupko T."/>
            <person name="Shuman H.A."/>
            <person name="Segal G."/>
        </authorList>
    </citation>
    <scope>NUCLEOTIDE SEQUENCE [LARGE SCALE GENOMIC DNA]</scope>
    <source>
        <strain evidence="2 4">1762-AUS-E</strain>
    </source>
</reference>
<reference evidence="3 5" key="2">
    <citation type="submission" date="2018-12" db="EMBL/GenBank/DDBJ databases">
        <authorList>
            <consortium name="Pathogen Informatics"/>
        </authorList>
    </citation>
    <scope>NUCLEOTIDE SEQUENCE [LARGE SCALE GENOMIC DNA]</scope>
    <source>
        <strain evidence="3 5">NCTC12735</strain>
        <plasmid evidence="5">24</plasmid>
    </source>
</reference>
<dbReference type="AlphaFoldDB" id="A0A0W0R0V5"/>
<dbReference type="STRING" id="45056.Lade_1990"/>
<dbReference type="PATRIC" id="fig|45056.6.peg.2053"/>
<organism evidence="2 4">
    <name type="scientific">Legionella adelaidensis</name>
    <dbReference type="NCBI Taxonomy" id="45056"/>
    <lineage>
        <taxon>Bacteria</taxon>
        <taxon>Pseudomonadati</taxon>
        <taxon>Pseudomonadota</taxon>
        <taxon>Gammaproteobacteria</taxon>
        <taxon>Legionellales</taxon>
        <taxon>Legionellaceae</taxon>
        <taxon>Legionella</taxon>
    </lineage>
</organism>
<dbReference type="SUPFAM" id="SSF56300">
    <property type="entry name" value="Metallo-dependent phosphatases"/>
    <property type="match status" value="1"/>
</dbReference>
<geneLocation type="plasmid" evidence="3 5">
    <name>24</name>
</geneLocation>
<dbReference type="Pfam" id="PF00149">
    <property type="entry name" value="Metallophos"/>
    <property type="match status" value="1"/>
</dbReference>